<evidence type="ECO:0000313" key="3">
    <source>
        <dbReference type="Proteomes" id="UP001429580"/>
    </source>
</evidence>
<accession>A0ABX0UZ67</accession>
<dbReference type="RefSeq" id="WP_166949446.1">
    <property type="nucleotide sequence ID" value="NZ_JAASQI010000002.1"/>
</dbReference>
<sequence>MSAAETLPPRTHNNPPEPIEMIKPIVAGISAWLAEHPVIEDQVSASKAAALIDTVNKHLADLEDDRTERVRPLNAEVKAINASYKAASSPLNGLKDDLKSRATAYARAEEDRRRKEAEQARLAAEEAARKAREAELAEIEARDNAAQGEIGVDIGAAVLDADAAARDAARAERAANIAERGAHVRMKSGNARALSLRTVLVFEVTDPVAAMIDLPLTDAIRDAIISAARIYHKEHGKPPAGVTATEDRRV</sequence>
<dbReference type="Proteomes" id="UP001429580">
    <property type="component" value="Unassembled WGS sequence"/>
</dbReference>
<protein>
    <submittedName>
        <fullName evidence="2">Membrane protein YqiK</fullName>
    </submittedName>
</protein>
<keyword evidence="1" id="KW-0175">Coiled coil</keyword>
<organism evidence="2 3">
    <name type="scientific">Pseudochelatococcus lubricantis</name>
    <dbReference type="NCBI Taxonomy" id="1538102"/>
    <lineage>
        <taxon>Bacteria</taxon>
        <taxon>Pseudomonadati</taxon>
        <taxon>Pseudomonadota</taxon>
        <taxon>Alphaproteobacteria</taxon>
        <taxon>Hyphomicrobiales</taxon>
        <taxon>Chelatococcaceae</taxon>
        <taxon>Pseudochelatococcus</taxon>
    </lineage>
</organism>
<keyword evidence="3" id="KW-1185">Reference proteome</keyword>
<comment type="caution">
    <text evidence="2">The sequence shown here is derived from an EMBL/GenBank/DDBJ whole genome shotgun (WGS) entry which is preliminary data.</text>
</comment>
<evidence type="ECO:0000256" key="1">
    <source>
        <dbReference type="SAM" id="Coils"/>
    </source>
</evidence>
<reference evidence="2 3" key="1">
    <citation type="submission" date="2020-03" db="EMBL/GenBank/DDBJ databases">
        <title>Genomic Encyclopedia of Type Strains, Phase IV (KMG-IV): sequencing the most valuable type-strain genomes for metagenomic binning, comparative biology and taxonomic classification.</title>
        <authorList>
            <person name="Goeker M."/>
        </authorList>
    </citation>
    <scope>NUCLEOTIDE SEQUENCE [LARGE SCALE GENOMIC DNA]</scope>
    <source>
        <strain evidence="2 3">DSM 103870</strain>
    </source>
</reference>
<proteinExistence type="predicted"/>
<evidence type="ECO:0000313" key="2">
    <source>
        <dbReference type="EMBL" id="NIJ57180.1"/>
    </source>
</evidence>
<gene>
    <name evidence="2" type="ORF">FHS82_001006</name>
</gene>
<feature type="coiled-coil region" evidence="1">
    <location>
        <begin position="105"/>
        <end position="144"/>
    </location>
</feature>
<name>A0ABX0UZ67_9HYPH</name>
<dbReference type="EMBL" id="JAASQI010000002">
    <property type="protein sequence ID" value="NIJ57180.1"/>
    <property type="molecule type" value="Genomic_DNA"/>
</dbReference>